<dbReference type="EMBL" id="JACKSJ010000163">
    <property type="protein sequence ID" value="MCV7172180.1"/>
    <property type="molecule type" value="Genomic_DNA"/>
</dbReference>
<keyword evidence="2" id="KW-1185">Reference proteome</keyword>
<sequence>MELSALRLRQRDGLTCGPAVAVVAGALMDPGHRAALLNPSGYAVTASGRDWFAGEQGRIHAEVNRIWPRRLGTTPPGMARALTAQAAAHGVRYRWRLCRGQRDGLADVLAALDRKLPVAMLIGNWLPRHWVLLTDRHRDDDRRLDGQLQCYEPSSGTVVSVPVTAIRGARLTGLGFPRPYAVVVPTHR</sequence>
<gene>
    <name evidence="1" type="ORF">H7I41_19875</name>
</gene>
<dbReference type="AlphaFoldDB" id="A0A9X2YRE6"/>
<organism evidence="1 2">
    <name type="scientific">[Mycobacterium] manitobense</name>
    <dbReference type="NCBI Taxonomy" id="190147"/>
    <lineage>
        <taxon>Bacteria</taxon>
        <taxon>Bacillati</taxon>
        <taxon>Actinomycetota</taxon>
        <taxon>Actinomycetes</taxon>
        <taxon>Mycobacteriales</taxon>
        <taxon>Mycobacteriaceae</taxon>
        <taxon>Mycolicibacterium</taxon>
    </lineage>
</organism>
<proteinExistence type="predicted"/>
<name>A0A9X2YRE6_9MYCO</name>
<protein>
    <submittedName>
        <fullName evidence="1">Uncharacterized protein</fullName>
    </submittedName>
</protein>
<evidence type="ECO:0000313" key="1">
    <source>
        <dbReference type="EMBL" id="MCV7172180.1"/>
    </source>
</evidence>
<reference evidence="1" key="2">
    <citation type="journal article" date="2022" name="BMC Genomics">
        <title>Comparative genome analysis of mycobacteria focusing on tRNA and non-coding RNA.</title>
        <authorList>
            <person name="Behra P.R.K."/>
            <person name="Pettersson B.M.F."/>
            <person name="Ramesh M."/>
            <person name="Das S."/>
            <person name="Dasgupta S."/>
            <person name="Kirsebom L.A."/>
        </authorList>
    </citation>
    <scope>NUCLEOTIDE SEQUENCE</scope>
    <source>
        <strain evidence="1">DSM 44615</strain>
    </source>
</reference>
<dbReference type="RefSeq" id="WP_264014356.1">
    <property type="nucleotide sequence ID" value="NZ_JACKSJ010000163.1"/>
</dbReference>
<reference evidence="1" key="1">
    <citation type="submission" date="2020-07" db="EMBL/GenBank/DDBJ databases">
        <authorList>
            <person name="Pettersson B.M.F."/>
            <person name="Behra P.R.K."/>
            <person name="Ramesh M."/>
            <person name="Das S."/>
            <person name="Dasgupta S."/>
            <person name="Kirsebom L.A."/>
        </authorList>
    </citation>
    <scope>NUCLEOTIDE SEQUENCE</scope>
    <source>
        <strain evidence="1">DSM 44615</strain>
    </source>
</reference>
<dbReference type="Proteomes" id="UP001140293">
    <property type="component" value="Unassembled WGS sequence"/>
</dbReference>
<comment type="caution">
    <text evidence="1">The sequence shown here is derived from an EMBL/GenBank/DDBJ whole genome shotgun (WGS) entry which is preliminary data.</text>
</comment>
<evidence type="ECO:0000313" key="2">
    <source>
        <dbReference type="Proteomes" id="UP001140293"/>
    </source>
</evidence>
<accession>A0A9X2YRE6</accession>